<evidence type="ECO:0000256" key="3">
    <source>
        <dbReference type="ARBA" id="ARBA00004406"/>
    </source>
</evidence>
<dbReference type="PRINTS" id="PR00463">
    <property type="entry name" value="EP450I"/>
</dbReference>
<keyword evidence="6 13" id="KW-0479">Metal-binding</keyword>
<sequence length="506" mass="58959">MLTATLFFIIFLYVLFYIIRKTLWAIRAAKMTANLPGLKAWPIIGSALYFINMKTTEDMFKIQQILTKSYSKSKRRIAKFWLGPKLIIVLANPKYVEIVLSSKDALEKDPLYDYIGLVATGMLIKNGTKWHELRKPFNKILNKNKLESSITKISERAQNLCKLWRSKAENEEMFDLRPDIGNYFADNVCDTVFGYNLNELENNKLNLVECMESTLNIVFKMMVQVPYNLNYTYAKFSSAGRKLQKHSRVLVDQCLQILKEYREKKKNPEDQDKELSKSYAETVLEVGKRYNLNEENTARLAIDVFVAGFDTSSVTAACVLLMLAMFPEHQEEVYQEQVKIVGEDPDIIPTMDQLNSMVYLNRIIKEVLRLYCPIGILRRLTEDIDLGEYKLPKGCTLYIMLYYLHRDRQYWSHPDQFYPDHFLDEAVANRPKGAYLPFSWGPRACPGKAYGLMTNKILISTIIRNFKFETDLKFNELSYKYALQTEVSQGYHCRIKRRNKLTQNAL</sequence>
<evidence type="ECO:0000256" key="2">
    <source>
        <dbReference type="ARBA" id="ARBA00004174"/>
    </source>
</evidence>
<keyword evidence="12 15" id="KW-0472">Membrane</keyword>
<comment type="cofactor">
    <cofactor evidence="1 13">
        <name>heme</name>
        <dbReference type="ChEBI" id="CHEBI:30413"/>
    </cofactor>
</comment>
<keyword evidence="8" id="KW-0492">Microsome</keyword>
<evidence type="ECO:0008006" key="18">
    <source>
        <dbReference type="Google" id="ProtNLM"/>
    </source>
</evidence>
<evidence type="ECO:0000256" key="14">
    <source>
        <dbReference type="RuleBase" id="RU000461"/>
    </source>
</evidence>
<keyword evidence="10 13" id="KW-0408">Iron</keyword>
<dbReference type="PROSITE" id="PS00086">
    <property type="entry name" value="CYTOCHROME_P450"/>
    <property type="match status" value="1"/>
</dbReference>
<reference evidence="16 17" key="1">
    <citation type="submission" date="2022-12" db="EMBL/GenBank/DDBJ databases">
        <title>Chromosome-level genome assembly of true bugs.</title>
        <authorList>
            <person name="Ma L."/>
            <person name="Li H."/>
        </authorList>
    </citation>
    <scope>NUCLEOTIDE SEQUENCE [LARGE SCALE GENOMIC DNA]</scope>
    <source>
        <strain evidence="16">Lab_2022b</strain>
    </source>
</reference>
<dbReference type="GO" id="GO:0005789">
    <property type="term" value="C:endoplasmic reticulum membrane"/>
    <property type="evidence" value="ECO:0007669"/>
    <property type="project" value="UniProtKB-SubCell"/>
</dbReference>
<comment type="similarity">
    <text evidence="4 14">Belongs to the cytochrome P450 family.</text>
</comment>
<feature type="transmembrane region" description="Helical" evidence="15">
    <location>
        <begin position="6"/>
        <end position="26"/>
    </location>
</feature>
<keyword evidence="15" id="KW-1133">Transmembrane helix</keyword>
<evidence type="ECO:0000256" key="1">
    <source>
        <dbReference type="ARBA" id="ARBA00001971"/>
    </source>
</evidence>
<feature type="binding site" description="axial binding residue" evidence="13">
    <location>
        <position position="445"/>
    </location>
    <ligand>
        <name>heme</name>
        <dbReference type="ChEBI" id="CHEBI:30413"/>
    </ligand>
    <ligandPart>
        <name>Fe</name>
        <dbReference type="ChEBI" id="CHEBI:18248"/>
    </ligandPart>
</feature>
<dbReference type="PANTHER" id="PTHR24291">
    <property type="entry name" value="CYTOCHROME P450 FAMILY 4"/>
    <property type="match status" value="1"/>
</dbReference>
<dbReference type="PANTHER" id="PTHR24291:SF189">
    <property type="entry name" value="CYTOCHROME P450 4C3-RELATED"/>
    <property type="match status" value="1"/>
</dbReference>
<dbReference type="Proteomes" id="UP001461498">
    <property type="component" value="Unassembled WGS sequence"/>
</dbReference>
<keyword evidence="15" id="KW-0812">Transmembrane</keyword>
<evidence type="ECO:0000256" key="15">
    <source>
        <dbReference type="SAM" id="Phobius"/>
    </source>
</evidence>
<keyword evidence="7" id="KW-0256">Endoplasmic reticulum</keyword>
<dbReference type="AlphaFoldDB" id="A0AAW1D8X8"/>
<dbReference type="Gene3D" id="1.10.630.10">
    <property type="entry name" value="Cytochrome P450"/>
    <property type="match status" value="1"/>
</dbReference>
<comment type="caution">
    <text evidence="16">The sequence shown here is derived from an EMBL/GenBank/DDBJ whole genome shotgun (WGS) entry which is preliminary data.</text>
</comment>
<dbReference type="GO" id="GO:0005506">
    <property type="term" value="F:iron ion binding"/>
    <property type="evidence" value="ECO:0007669"/>
    <property type="project" value="InterPro"/>
</dbReference>
<dbReference type="EMBL" id="JAPXFL010000004">
    <property type="protein sequence ID" value="KAK9507441.1"/>
    <property type="molecule type" value="Genomic_DNA"/>
</dbReference>
<accession>A0AAW1D8X8</accession>
<dbReference type="GO" id="GO:0020037">
    <property type="term" value="F:heme binding"/>
    <property type="evidence" value="ECO:0007669"/>
    <property type="project" value="InterPro"/>
</dbReference>
<dbReference type="InterPro" id="IPR036396">
    <property type="entry name" value="Cyt_P450_sf"/>
</dbReference>
<evidence type="ECO:0000256" key="7">
    <source>
        <dbReference type="ARBA" id="ARBA00022824"/>
    </source>
</evidence>
<protein>
    <recommendedName>
        <fullName evidence="18">Cytochrome P450</fullName>
    </recommendedName>
</protein>
<evidence type="ECO:0000256" key="10">
    <source>
        <dbReference type="ARBA" id="ARBA00023004"/>
    </source>
</evidence>
<evidence type="ECO:0000256" key="12">
    <source>
        <dbReference type="ARBA" id="ARBA00023136"/>
    </source>
</evidence>
<evidence type="ECO:0000256" key="8">
    <source>
        <dbReference type="ARBA" id="ARBA00022848"/>
    </source>
</evidence>
<proteinExistence type="inferred from homology"/>
<evidence type="ECO:0000256" key="13">
    <source>
        <dbReference type="PIRSR" id="PIRSR602401-1"/>
    </source>
</evidence>
<evidence type="ECO:0000313" key="16">
    <source>
        <dbReference type="EMBL" id="KAK9507441.1"/>
    </source>
</evidence>
<evidence type="ECO:0000256" key="9">
    <source>
        <dbReference type="ARBA" id="ARBA00023002"/>
    </source>
</evidence>
<evidence type="ECO:0000256" key="5">
    <source>
        <dbReference type="ARBA" id="ARBA00022617"/>
    </source>
</evidence>
<evidence type="ECO:0000313" key="17">
    <source>
        <dbReference type="Proteomes" id="UP001461498"/>
    </source>
</evidence>
<dbReference type="InterPro" id="IPR001128">
    <property type="entry name" value="Cyt_P450"/>
</dbReference>
<dbReference type="PRINTS" id="PR00385">
    <property type="entry name" value="P450"/>
</dbReference>
<evidence type="ECO:0000256" key="11">
    <source>
        <dbReference type="ARBA" id="ARBA00023033"/>
    </source>
</evidence>
<keyword evidence="5 13" id="KW-0349">Heme</keyword>
<gene>
    <name evidence="16" type="ORF">O3M35_007294</name>
</gene>
<keyword evidence="11 14" id="KW-0503">Monooxygenase</keyword>
<keyword evidence="17" id="KW-1185">Reference proteome</keyword>
<comment type="subcellular location">
    <subcellularLocation>
        <location evidence="3">Endoplasmic reticulum membrane</location>
        <topology evidence="3">Peripheral membrane protein</topology>
    </subcellularLocation>
    <subcellularLocation>
        <location evidence="2">Microsome membrane</location>
        <topology evidence="2">Peripheral membrane protein</topology>
    </subcellularLocation>
</comment>
<dbReference type="GO" id="GO:0004497">
    <property type="term" value="F:monooxygenase activity"/>
    <property type="evidence" value="ECO:0007669"/>
    <property type="project" value="UniProtKB-KW"/>
</dbReference>
<name>A0AAW1D8X8_9HEMI</name>
<dbReference type="InterPro" id="IPR002401">
    <property type="entry name" value="Cyt_P450_E_grp-I"/>
</dbReference>
<keyword evidence="9 14" id="KW-0560">Oxidoreductase</keyword>
<dbReference type="Pfam" id="PF00067">
    <property type="entry name" value="p450"/>
    <property type="match status" value="1"/>
</dbReference>
<dbReference type="InterPro" id="IPR050196">
    <property type="entry name" value="Cytochrome_P450_Monoox"/>
</dbReference>
<dbReference type="SUPFAM" id="SSF48264">
    <property type="entry name" value="Cytochrome P450"/>
    <property type="match status" value="1"/>
</dbReference>
<dbReference type="GO" id="GO:0016705">
    <property type="term" value="F:oxidoreductase activity, acting on paired donors, with incorporation or reduction of molecular oxygen"/>
    <property type="evidence" value="ECO:0007669"/>
    <property type="project" value="InterPro"/>
</dbReference>
<organism evidence="16 17">
    <name type="scientific">Rhynocoris fuscipes</name>
    <dbReference type="NCBI Taxonomy" id="488301"/>
    <lineage>
        <taxon>Eukaryota</taxon>
        <taxon>Metazoa</taxon>
        <taxon>Ecdysozoa</taxon>
        <taxon>Arthropoda</taxon>
        <taxon>Hexapoda</taxon>
        <taxon>Insecta</taxon>
        <taxon>Pterygota</taxon>
        <taxon>Neoptera</taxon>
        <taxon>Paraneoptera</taxon>
        <taxon>Hemiptera</taxon>
        <taxon>Heteroptera</taxon>
        <taxon>Panheteroptera</taxon>
        <taxon>Cimicomorpha</taxon>
        <taxon>Reduviidae</taxon>
        <taxon>Harpactorinae</taxon>
        <taxon>Harpactorini</taxon>
        <taxon>Rhynocoris</taxon>
    </lineage>
</organism>
<dbReference type="InterPro" id="IPR017972">
    <property type="entry name" value="Cyt_P450_CS"/>
</dbReference>
<evidence type="ECO:0000256" key="4">
    <source>
        <dbReference type="ARBA" id="ARBA00010617"/>
    </source>
</evidence>
<evidence type="ECO:0000256" key="6">
    <source>
        <dbReference type="ARBA" id="ARBA00022723"/>
    </source>
</evidence>